<gene>
    <name evidence="1" type="ORF">E3N88_13071</name>
</gene>
<dbReference type="AlphaFoldDB" id="A0A5N6P947"/>
<name>A0A5N6P947_9ASTR</name>
<dbReference type="EMBL" id="SZYD01000006">
    <property type="protein sequence ID" value="KAD5961598.1"/>
    <property type="molecule type" value="Genomic_DNA"/>
</dbReference>
<dbReference type="Proteomes" id="UP000326396">
    <property type="component" value="Linkage Group LG14"/>
</dbReference>
<accession>A0A5N6P947</accession>
<reference evidence="1 2" key="1">
    <citation type="submission" date="2019-05" db="EMBL/GenBank/DDBJ databases">
        <title>Mikania micrantha, genome provides insights into the molecular mechanism of rapid growth.</title>
        <authorList>
            <person name="Liu B."/>
        </authorList>
    </citation>
    <scope>NUCLEOTIDE SEQUENCE [LARGE SCALE GENOMIC DNA]</scope>
    <source>
        <strain evidence="1">NLD-2019</strain>
        <tissue evidence="1">Leaf</tissue>
    </source>
</reference>
<comment type="caution">
    <text evidence="1">The sequence shown here is derived from an EMBL/GenBank/DDBJ whole genome shotgun (WGS) entry which is preliminary data.</text>
</comment>
<organism evidence="1 2">
    <name type="scientific">Mikania micrantha</name>
    <name type="common">bitter vine</name>
    <dbReference type="NCBI Taxonomy" id="192012"/>
    <lineage>
        <taxon>Eukaryota</taxon>
        <taxon>Viridiplantae</taxon>
        <taxon>Streptophyta</taxon>
        <taxon>Embryophyta</taxon>
        <taxon>Tracheophyta</taxon>
        <taxon>Spermatophyta</taxon>
        <taxon>Magnoliopsida</taxon>
        <taxon>eudicotyledons</taxon>
        <taxon>Gunneridae</taxon>
        <taxon>Pentapetalae</taxon>
        <taxon>asterids</taxon>
        <taxon>campanulids</taxon>
        <taxon>Asterales</taxon>
        <taxon>Asteraceae</taxon>
        <taxon>Asteroideae</taxon>
        <taxon>Heliantheae alliance</taxon>
        <taxon>Eupatorieae</taxon>
        <taxon>Mikania</taxon>
    </lineage>
</organism>
<sequence>MMIRTCFNVSGCDLNVPEASKQRFCELNEDFSWIGAGIVDWKLENDNDGEKLIFYPLARQIPPRRIAWRRAPIQGVPRGNKAEVVNEIREEANMKTIIEECVVSTVKIGVLCSMDSPTQRMDIKNVVHELQHILNTLQNI</sequence>
<evidence type="ECO:0000313" key="2">
    <source>
        <dbReference type="Proteomes" id="UP000326396"/>
    </source>
</evidence>
<keyword evidence="2" id="KW-1185">Reference proteome</keyword>
<evidence type="ECO:0000313" key="1">
    <source>
        <dbReference type="EMBL" id="KAD5961598.1"/>
    </source>
</evidence>
<proteinExistence type="predicted"/>
<protein>
    <submittedName>
        <fullName evidence="1">Uncharacterized protein</fullName>
    </submittedName>
</protein>
<dbReference type="OrthoDB" id="1103805at2759"/>